<dbReference type="AlphaFoldDB" id="A0A7K5H0F9"/>
<reference evidence="8 9" key="1">
    <citation type="submission" date="2019-09" db="EMBL/GenBank/DDBJ databases">
        <title>Bird 10,000 Genomes (B10K) Project - Family phase.</title>
        <authorList>
            <person name="Zhang G."/>
        </authorList>
    </citation>
    <scope>NUCLEOTIDE SEQUENCE [LARGE SCALE GENOMIC DNA]</scope>
    <source>
        <strain evidence="8">B10K-CU-031-22</strain>
    </source>
</reference>
<feature type="domain" description="Ig-like" evidence="7">
    <location>
        <begin position="3"/>
        <end position="102"/>
    </location>
</feature>
<keyword evidence="4" id="KW-0472">Membrane</keyword>
<feature type="non-terminal residue" evidence="8">
    <location>
        <position position="1"/>
    </location>
</feature>
<dbReference type="Pfam" id="PF07686">
    <property type="entry name" value="V-set"/>
    <property type="match status" value="1"/>
</dbReference>
<evidence type="ECO:0000256" key="1">
    <source>
        <dbReference type="ARBA" id="ARBA00004370"/>
    </source>
</evidence>
<keyword evidence="5" id="KW-0675">Receptor</keyword>
<keyword evidence="2" id="KW-0812">Transmembrane</keyword>
<dbReference type="SUPFAM" id="SSF48726">
    <property type="entry name" value="Immunoglobulin"/>
    <property type="match status" value="1"/>
</dbReference>
<evidence type="ECO:0000313" key="9">
    <source>
        <dbReference type="Proteomes" id="UP000541181"/>
    </source>
</evidence>
<dbReference type="InterPro" id="IPR013106">
    <property type="entry name" value="Ig_V-set"/>
</dbReference>
<dbReference type="GO" id="GO:0016020">
    <property type="term" value="C:membrane"/>
    <property type="evidence" value="ECO:0007669"/>
    <property type="project" value="UniProtKB-SubCell"/>
</dbReference>
<evidence type="ECO:0000256" key="4">
    <source>
        <dbReference type="ARBA" id="ARBA00023136"/>
    </source>
</evidence>
<keyword evidence="6" id="KW-0393">Immunoglobulin domain</keyword>
<dbReference type="InterPro" id="IPR013783">
    <property type="entry name" value="Ig-like_fold"/>
</dbReference>
<evidence type="ECO:0000259" key="7">
    <source>
        <dbReference type="PROSITE" id="PS50835"/>
    </source>
</evidence>
<dbReference type="Gene3D" id="2.60.40.10">
    <property type="entry name" value="Immunoglobulins"/>
    <property type="match status" value="1"/>
</dbReference>
<keyword evidence="3" id="KW-1133">Transmembrane helix</keyword>
<name>A0A7K5H0F9_9AVES</name>
<dbReference type="PANTHER" id="PTHR19256">
    <property type="entry name" value="T-CELL RECEPTOR GAMMA CHAIN"/>
    <property type="match status" value="1"/>
</dbReference>
<comment type="subcellular location">
    <subcellularLocation>
        <location evidence="1">Membrane</location>
    </subcellularLocation>
</comment>
<dbReference type="InterPro" id="IPR007110">
    <property type="entry name" value="Ig-like_dom"/>
</dbReference>
<organism evidence="8 9">
    <name type="scientific">Chunga burmeisteri</name>
    <name type="common">Black-legged seriema</name>
    <dbReference type="NCBI Taxonomy" id="1352770"/>
    <lineage>
        <taxon>Eukaryota</taxon>
        <taxon>Metazoa</taxon>
        <taxon>Chordata</taxon>
        <taxon>Craniata</taxon>
        <taxon>Vertebrata</taxon>
        <taxon>Euteleostomi</taxon>
        <taxon>Archelosauria</taxon>
        <taxon>Archosauria</taxon>
        <taxon>Dinosauria</taxon>
        <taxon>Saurischia</taxon>
        <taxon>Theropoda</taxon>
        <taxon>Coelurosauria</taxon>
        <taxon>Aves</taxon>
        <taxon>Neognathae</taxon>
        <taxon>Neoaves</taxon>
        <taxon>Telluraves</taxon>
        <taxon>Australaves</taxon>
        <taxon>Cariamiformes</taxon>
        <taxon>Cariamidae</taxon>
        <taxon>Chunga</taxon>
    </lineage>
</organism>
<accession>A0A7K5H0F9</accession>
<evidence type="ECO:0000313" key="8">
    <source>
        <dbReference type="EMBL" id="NWS62851.1"/>
    </source>
</evidence>
<dbReference type="InterPro" id="IPR036179">
    <property type="entry name" value="Ig-like_dom_sf"/>
</dbReference>
<dbReference type="PROSITE" id="PS50835">
    <property type="entry name" value="IG_LIKE"/>
    <property type="match status" value="1"/>
</dbReference>
<evidence type="ECO:0000256" key="3">
    <source>
        <dbReference type="ARBA" id="ARBA00022989"/>
    </source>
</evidence>
<evidence type="ECO:0000256" key="5">
    <source>
        <dbReference type="ARBA" id="ARBA00023170"/>
    </source>
</evidence>
<keyword evidence="9" id="KW-1185">Reference proteome</keyword>
<dbReference type="SMART" id="SM00406">
    <property type="entry name" value="IGv"/>
    <property type="match status" value="1"/>
</dbReference>
<dbReference type="PANTHER" id="PTHR19256:SF65">
    <property type="entry name" value="T CELL RECEPTOR GAMMA CONSTANT 1-RELATED"/>
    <property type="match status" value="1"/>
</dbReference>
<dbReference type="Proteomes" id="UP000541181">
    <property type="component" value="Unassembled WGS sequence"/>
</dbReference>
<evidence type="ECO:0000256" key="2">
    <source>
        <dbReference type="ARBA" id="ARBA00022692"/>
    </source>
</evidence>
<proteinExistence type="predicted"/>
<comment type="caution">
    <text evidence="8">The sequence shown here is derived from an EMBL/GenBank/DDBJ whole genome shotgun (WGS) entry which is preliminary data.</text>
</comment>
<dbReference type="EMBL" id="VZRC01000923">
    <property type="protein sequence ID" value="NWS62851.1"/>
    <property type="molecule type" value="Genomic_DNA"/>
</dbReference>
<dbReference type="InterPro" id="IPR051117">
    <property type="entry name" value="TRG_var/const_region"/>
</dbReference>
<sequence length="102" mass="11658">GQAQVLLKQRQVSVTRGQTKTAWIECAAQGINDFQAAYIHWYRHVPAKAPERILYIGPGQVSYDDDSYRSKYSSFKKDANICTFLVHGINADDEGTYYCAYW</sequence>
<protein>
    <submittedName>
        <fullName evidence="8">LV321 protein</fullName>
    </submittedName>
</protein>
<gene>
    <name evidence="8" type="primary">Iglv321</name>
    <name evidence="8" type="ORF">CHUBUR_R16054</name>
</gene>
<evidence type="ECO:0000256" key="6">
    <source>
        <dbReference type="ARBA" id="ARBA00023319"/>
    </source>
</evidence>
<feature type="non-terminal residue" evidence="8">
    <location>
        <position position="102"/>
    </location>
</feature>
<dbReference type="OrthoDB" id="8924181at2759"/>